<evidence type="ECO:0000256" key="2">
    <source>
        <dbReference type="SAM" id="SignalP"/>
    </source>
</evidence>
<dbReference type="NCBIfam" id="NF038402">
    <property type="entry name" value="TroA_like"/>
    <property type="match status" value="1"/>
</dbReference>
<dbReference type="SUPFAM" id="SSF53807">
    <property type="entry name" value="Helical backbone' metal receptor"/>
    <property type="match status" value="1"/>
</dbReference>
<dbReference type="Proteomes" id="UP000306753">
    <property type="component" value="Unassembled WGS sequence"/>
</dbReference>
<feature type="domain" description="Fe/B12 periplasmic-binding" evidence="3">
    <location>
        <begin position="22"/>
        <end position="266"/>
    </location>
</feature>
<dbReference type="AlphaFoldDB" id="A0A5R9QGM2"/>
<dbReference type="RefSeq" id="WP_138408879.1">
    <property type="nucleotide sequence ID" value="NZ_QLAE01000019.1"/>
</dbReference>
<sequence>MRRRLLLSLALLGAFTADAAERVVSLAPSMSEVMLELGAGELLVGVLDGGERPAALAGIPSVGRYGKLELETLLSLRPDLILLWPDSISSAQREQLAGFGIPLYQATPRRLDDLADQLEAIGERIGRAEAGRTRAAHLRDRLARLRERYRRATPIPVFYQIWDEPLYTIGGTQVISDALATCGARNLFADLRLPAPQVGIEAVLARDPAVILTSEPGQRDAWQRWPQLTAVRRDQVWAVPDRGIERPSLQMLDATERLCERLADARVD</sequence>
<protein>
    <submittedName>
        <fullName evidence="4">Cobalamin-binding protein</fullName>
    </submittedName>
</protein>
<evidence type="ECO:0000313" key="4">
    <source>
        <dbReference type="EMBL" id="TLX64347.1"/>
    </source>
</evidence>
<dbReference type="InterPro" id="IPR054828">
    <property type="entry name" value="Vit_B12_bind_prot"/>
</dbReference>
<evidence type="ECO:0000256" key="1">
    <source>
        <dbReference type="ARBA" id="ARBA00022729"/>
    </source>
</evidence>
<evidence type="ECO:0000313" key="5">
    <source>
        <dbReference type="Proteomes" id="UP000306753"/>
    </source>
</evidence>
<feature type="signal peptide" evidence="2">
    <location>
        <begin position="1"/>
        <end position="19"/>
    </location>
</feature>
<dbReference type="PANTHER" id="PTHR42860:SF1">
    <property type="entry name" value="VITAMIN B12-BINDING PROTEIN"/>
    <property type="match status" value="1"/>
</dbReference>
<dbReference type="PROSITE" id="PS50983">
    <property type="entry name" value="FE_B12_PBP"/>
    <property type="match status" value="1"/>
</dbReference>
<comment type="caution">
    <text evidence="4">The sequence shown here is derived from an EMBL/GenBank/DDBJ whole genome shotgun (WGS) entry which is preliminary data.</text>
</comment>
<accession>A0A5R9QGM2</accession>
<reference evidence="4 5" key="1">
    <citation type="journal article" date="2017" name="Eur. J. Clin. Microbiol. Infect. Dis.">
        <title>Uncommonly isolated clinical Pseudomonas: identification and phylogenetic assignation.</title>
        <authorList>
            <person name="Mulet M."/>
            <person name="Gomila M."/>
            <person name="Ramirez A."/>
            <person name="Cardew S."/>
            <person name="Moore E.R."/>
            <person name="Lalucat J."/>
            <person name="Garcia-Valdes E."/>
        </authorList>
    </citation>
    <scope>NUCLEOTIDE SEQUENCE [LARGE SCALE GENOMIC DNA]</scope>
    <source>
        <strain evidence="4 5">SD129</strain>
    </source>
</reference>
<dbReference type="EMBL" id="QLAG01000006">
    <property type="protein sequence ID" value="TLX64347.1"/>
    <property type="molecule type" value="Genomic_DNA"/>
</dbReference>
<dbReference type="InterPro" id="IPR051030">
    <property type="entry name" value="Vitamin_B12-ABC_binding"/>
</dbReference>
<dbReference type="CDD" id="cd01144">
    <property type="entry name" value="BtuF"/>
    <property type="match status" value="1"/>
</dbReference>
<proteinExistence type="predicted"/>
<name>A0A5R9QGM2_9GAMM</name>
<keyword evidence="1 2" id="KW-0732">Signal</keyword>
<dbReference type="OrthoDB" id="6495095at2"/>
<feature type="chain" id="PRO_5024430117" evidence="2">
    <location>
        <begin position="20"/>
        <end position="268"/>
    </location>
</feature>
<keyword evidence="5" id="KW-1185">Reference proteome</keyword>
<organism evidence="4 5">
    <name type="scientific">Stutzerimonas nosocomialis</name>
    <dbReference type="NCBI Taxonomy" id="1056496"/>
    <lineage>
        <taxon>Bacteria</taxon>
        <taxon>Pseudomonadati</taxon>
        <taxon>Pseudomonadota</taxon>
        <taxon>Gammaproteobacteria</taxon>
        <taxon>Pseudomonadales</taxon>
        <taxon>Pseudomonadaceae</taxon>
        <taxon>Stutzerimonas</taxon>
    </lineage>
</organism>
<gene>
    <name evidence="4" type="ORF">DN820_06715</name>
</gene>
<evidence type="ECO:0000259" key="3">
    <source>
        <dbReference type="PROSITE" id="PS50983"/>
    </source>
</evidence>
<dbReference type="Pfam" id="PF01497">
    <property type="entry name" value="Peripla_BP_2"/>
    <property type="match status" value="1"/>
</dbReference>
<dbReference type="InterPro" id="IPR002491">
    <property type="entry name" value="ABC_transptr_periplasmic_BD"/>
</dbReference>
<dbReference type="PANTHER" id="PTHR42860">
    <property type="entry name" value="VITAMIN B12-BINDING PROTEIN"/>
    <property type="match status" value="1"/>
</dbReference>
<dbReference type="Gene3D" id="3.40.50.1980">
    <property type="entry name" value="Nitrogenase molybdenum iron protein domain"/>
    <property type="match status" value="2"/>
</dbReference>